<dbReference type="OrthoDB" id="5788792at2759"/>
<dbReference type="AlphaFoldDB" id="A0A8S1GPN6"/>
<dbReference type="Proteomes" id="UP000835052">
    <property type="component" value="Unassembled WGS sequence"/>
</dbReference>
<comment type="caution">
    <text evidence="2">The sequence shown here is derived from an EMBL/GenBank/DDBJ whole genome shotgun (WGS) entry which is preliminary data.</text>
</comment>
<protein>
    <submittedName>
        <fullName evidence="2">Uncharacterized protein</fullName>
    </submittedName>
</protein>
<gene>
    <name evidence="2" type="ORF">CAUJ_LOCUS1138</name>
</gene>
<accession>A0A8S1GPN6</accession>
<evidence type="ECO:0000256" key="1">
    <source>
        <dbReference type="SAM" id="SignalP"/>
    </source>
</evidence>
<reference evidence="2" key="1">
    <citation type="submission" date="2020-10" db="EMBL/GenBank/DDBJ databases">
        <authorList>
            <person name="Kikuchi T."/>
        </authorList>
    </citation>
    <scope>NUCLEOTIDE SEQUENCE</scope>
    <source>
        <strain evidence="2">NKZ352</strain>
    </source>
</reference>
<evidence type="ECO:0000313" key="3">
    <source>
        <dbReference type="Proteomes" id="UP000835052"/>
    </source>
</evidence>
<feature type="signal peptide" evidence="1">
    <location>
        <begin position="1"/>
        <end position="20"/>
    </location>
</feature>
<evidence type="ECO:0000313" key="2">
    <source>
        <dbReference type="EMBL" id="CAD6185219.1"/>
    </source>
</evidence>
<keyword evidence="1" id="KW-0732">Signal</keyword>
<keyword evidence="3" id="KW-1185">Reference proteome</keyword>
<proteinExistence type="predicted"/>
<sequence>MLRSVVLAFLLLFAISSAVAQRFAYNQQLASGMFDNVLGNPAYLPAHKRAFSFQAARGKKSLSLGQRYAYFPSRGR</sequence>
<feature type="chain" id="PRO_5035888772" evidence="1">
    <location>
        <begin position="21"/>
        <end position="76"/>
    </location>
</feature>
<dbReference type="EMBL" id="CAJGYM010000002">
    <property type="protein sequence ID" value="CAD6185219.1"/>
    <property type="molecule type" value="Genomic_DNA"/>
</dbReference>
<name>A0A8S1GPN6_9PELO</name>
<organism evidence="2 3">
    <name type="scientific">Caenorhabditis auriculariae</name>
    <dbReference type="NCBI Taxonomy" id="2777116"/>
    <lineage>
        <taxon>Eukaryota</taxon>
        <taxon>Metazoa</taxon>
        <taxon>Ecdysozoa</taxon>
        <taxon>Nematoda</taxon>
        <taxon>Chromadorea</taxon>
        <taxon>Rhabditida</taxon>
        <taxon>Rhabditina</taxon>
        <taxon>Rhabditomorpha</taxon>
        <taxon>Rhabditoidea</taxon>
        <taxon>Rhabditidae</taxon>
        <taxon>Peloderinae</taxon>
        <taxon>Caenorhabditis</taxon>
    </lineage>
</organism>